<evidence type="ECO:0000313" key="2">
    <source>
        <dbReference type="Proteomes" id="UP000681720"/>
    </source>
</evidence>
<reference evidence="1" key="1">
    <citation type="submission" date="2021-02" db="EMBL/GenBank/DDBJ databases">
        <authorList>
            <person name="Nowell W R."/>
        </authorList>
    </citation>
    <scope>NUCLEOTIDE SEQUENCE</scope>
</reference>
<evidence type="ECO:0000313" key="1">
    <source>
        <dbReference type="EMBL" id="CAF4805452.1"/>
    </source>
</evidence>
<organism evidence="1 2">
    <name type="scientific">Rotaria magnacalcarata</name>
    <dbReference type="NCBI Taxonomy" id="392030"/>
    <lineage>
        <taxon>Eukaryota</taxon>
        <taxon>Metazoa</taxon>
        <taxon>Spiralia</taxon>
        <taxon>Gnathifera</taxon>
        <taxon>Rotifera</taxon>
        <taxon>Eurotatoria</taxon>
        <taxon>Bdelloidea</taxon>
        <taxon>Philodinida</taxon>
        <taxon>Philodinidae</taxon>
        <taxon>Rotaria</taxon>
    </lineage>
</organism>
<accession>A0A8S3B7R1</accession>
<dbReference type="Proteomes" id="UP000681720">
    <property type="component" value="Unassembled WGS sequence"/>
</dbReference>
<comment type="caution">
    <text evidence="1">The sequence shown here is derived from an EMBL/GenBank/DDBJ whole genome shotgun (WGS) entry which is preliminary data.</text>
</comment>
<sequence>MQRTCYDFGQYYSRVRIFEYSDYSDVKLLKFNIYGPTKLANWFISINKDGKCDNYFANTHYDLQNGAYPLIAPRNESFPDTYVTKRHDLIKTVFNRTVYNSTVQLRNPLRDTWFATVFVERLTADSKSKKSSGGCNFYLTTWLDYQALSVSLTLTLDQPLQIILSNNESIVYAS</sequence>
<dbReference type="EMBL" id="CAJOBJ010150855">
    <property type="protein sequence ID" value="CAF4805452.1"/>
    <property type="molecule type" value="Genomic_DNA"/>
</dbReference>
<dbReference type="AlphaFoldDB" id="A0A8S3B7R1"/>
<proteinExistence type="predicted"/>
<protein>
    <submittedName>
        <fullName evidence="1">Uncharacterized protein</fullName>
    </submittedName>
</protein>
<name>A0A8S3B7R1_9BILA</name>
<gene>
    <name evidence="1" type="ORF">GIL414_LOCUS47348</name>
</gene>
<feature type="non-terminal residue" evidence="1">
    <location>
        <position position="1"/>
    </location>
</feature>